<dbReference type="NCBIfam" id="TIGR00762">
    <property type="entry name" value="DegV"/>
    <property type="match status" value="1"/>
</dbReference>
<dbReference type="GeneID" id="65403855"/>
<organism evidence="2 3">
    <name type="scientific">Cytobacillus oceanisediminis</name>
    <dbReference type="NCBI Taxonomy" id="665099"/>
    <lineage>
        <taxon>Bacteria</taxon>
        <taxon>Bacillati</taxon>
        <taxon>Bacillota</taxon>
        <taxon>Bacilli</taxon>
        <taxon>Bacillales</taxon>
        <taxon>Bacillaceae</taxon>
        <taxon>Cytobacillus</taxon>
    </lineage>
</organism>
<dbReference type="OrthoDB" id="1638652at2"/>
<accession>A0A562JU43</accession>
<sequence>MINKKIAWITDSTAFLTHELLDHPDVYVVPLTITFGEESFEDGIDLTTDQLYSRIRAEKEVPKTSQPSAGRFAELFEKLKSEYDSAIAVHISSKLSGTLNSCLAGAELAGFPVEAVDSKCMSYAITTLIQKGFMLANNDMPSRKIAEILQKEADKSENYILLGSLEQFYKGGRMSGTQYLLGSILKIKPIIRINRDGAFELFDKVRSEKKAIKRMIELLGDSYSKHTIPQVQIMHGNVLEKANELAEEIKSVYPRLDIFIGEISSTIAAHAGEGTLAVIWHNEK</sequence>
<dbReference type="GO" id="GO:0008289">
    <property type="term" value="F:lipid binding"/>
    <property type="evidence" value="ECO:0007669"/>
    <property type="project" value="UniProtKB-KW"/>
</dbReference>
<dbReference type="PANTHER" id="PTHR33434">
    <property type="entry name" value="DEGV DOMAIN-CONTAINING PROTEIN DR_1986-RELATED"/>
    <property type="match status" value="1"/>
</dbReference>
<dbReference type="SUPFAM" id="SSF82549">
    <property type="entry name" value="DAK1/DegV-like"/>
    <property type="match status" value="1"/>
</dbReference>
<dbReference type="Gene3D" id="3.30.1180.10">
    <property type="match status" value="1"/>
</dbReference>
<comment type="caution">
    <text evidence="2">The sequence shown here is derived from an EMBL/GenBank/DDBJ whole genome shotgun (WGS) entry which is preliminary data.</text>
</comment>
<gene>
    <name evidence="2" type="ORF">IQ19_02684</name>
</gene>
<evidence type="ECO:0000313" key="3">
    <source>
        <dbReference type="Proteomes" id="UP000318667"/>
    </source>
</evidence>
<keyword evidence="3" id="KW-1185">Reference proteome</keyword>
<proteinExistence type="predicted"/>
<dbReference type="Proteomes" id="UP000318667">
    <property type="component" value="Unassembled WGS sequence"/>
</dbReference>
<dbReference type="InterPro" id="IPR050270">
    <property type="entry name" value="DegV_domain_contain"/>
</dbReference>
<dbReference type="RefSeq" id="WP_144542811.1">
    <property type="nucleotide sequence ID" value="NZ_CBCSDC010000026.1"/>
</dbReference>
<name>A0A562JU43_9BACI</name>
<dbReference type="Pfam" id="PF02645">
    <property type="entry name" value="DegV"/>
    <property type="match status" value="1"/>
</dbReference>
<keyword evidence="1" id="KW-0446">Lipid-binding</keyword>
<reference evidence="2 3" key="1">
    <citation type="journal article" date="2015" name="Stand. Genomic Sci.">
        <title>Genomic Encyclopedia of Bacterial and Archaeal Type Strains, Phase III: the genomes of soil and plant-associated and newly described type strains.</title>
        <authorList>
            <person name="Whitman W.B."/>
            <person name="Woyke T."/>
            <person name="Klenk H.P."/>
            <person name="Zhou Y."/>
            <person name="Lilburn T.G."/>
            <person name="Beck B.J."/>
            <person name="De Vos P."/>
            <person name="Vandamme P."/>
            <person name="Eisen J.A."/>
            <person name="Garrity G."/>
            <person name="Hugenholtz P."/>
            <person name="Kyrpides N.C."/>
        </authorList>
    </citation>
    <scope>NUCLEOTIDE SEQUENCE [LARGE SCALE GENOMIC DNA]</scope>
    <source>
        <strain evidence="2 3">CGMCC 1.10115</strain>
    </source>
</reference>
<dbReference type="InterPro" id="IPR043168">
    <property type="entry name" value="DegV_C"/>
</dbReference>
<protein>
    <submittedName>
        <fullName evidence="2">DegV family protein with EDD domain</fullName>
    </submittedName>
</protein>
<dbReference type="PANTHER" id="PTHR33434:SF2">
    <property type="entry name" value="FATTY ACID-BINDING PROTEIN TM_1468"/>
    <property type="match status" value="1"/>
</dbReference>
<dbReference type="EMBL" id="VLKI01000006">
    <property type="protein sequence ID" value="TWH86661.1"/>
    <property type="molecule type" value="Genomic_DNA"/>
</dbReference>
<evidence type="ECO:0000313" key="2">
    <source>
        <dbReference type="EMBL" id="TWH86661.1"/>
    </source>
</evidence>
<dbReference type="PROSITE" id="PS51482">
    <property type="entry name" value="DEGV"/>
    <property type="match status" value="1"/>
</dbReference>
<dbReference type="InterPro" id="IPR003797">
    <property type="entry name" value="DegV"/>
</dbReference>
<dbReference type="AlphaFoldDB" id="A0A562JU43"/>
<evidence type="ECO:0000256" key="1">
    <source>
        <dbReference type="ARBA" id="ARBA00023121"/>
    </source>
</evidence>
<dbReference type="Gene3D" id="3.40.50.10170">
    <property type="match status" value="1"/>
</dbReference>